<accession>K0KJN5</accession>
<name>K0KJN5_WICCF</name>
<protein>
    <submittedName>
        <fullName evidence="1">Cytochrome B pre-mRNA-processing protein 1</fullName>
    </submittedName>
</protein>
<evidence type="ECO:0000313" key="2">
    <source>
        <dbReference type="Proteomes" id="UP000009328"/>
    </source>
</evidence>
<evidence type="ECO:0000313" key="1">
    <source>
        <dbReference type="EMBL" id="CCH43176.1"/>
    </source>
</evidence>
<comment type="caution">
    <text evidence="1">The sequence shown here is derived from an EMBL/GenBank/DDBJ whole genome shotgun (WGS) entry which is preliminary data.</text>
</comment>
<dbReference type="InParanoid" id="K0KJN5"/>
<dbReference type="EMBL" id="CAIF01000070">
    <property type="protein sequence ID" value="CCH43176.1"/>
    <property type="molecule type" value="Genomic_DNA"/>
</dbReference>
<reference evidence="1 2" key="1">
    <citation type="journal article" date="2012" name="Eukaryot. Cell">
        <title>Draft genome sequence of Wickerhamomyces ciferrii NRRL Y-1031 F-60-10.</title>
        <authorList>
            <person name="Schneider J."/>
            <person name="Andrea H."/>
            <person name="Blom J."/>
            <person name="Jaenicke S."/>
            <person name="Ruckert C."/>
            <person name="Schorsch C."/>
            <person name="Szczepanowski R."/>
            <person name="Farwick M."/>
            <person name="Goesmann A."/>
            <person name="Puhler A."/>
            <person name="Schaffer S."/>
            <person name="Tauch A."/>
            <person name="Kohler T."/>
            <person name="Brinkrolf K."/>
        </authorList>
    </citation>
    <scope>NUCLEOTIDE SEQUENCE [LARGE SCALE GENOMIC DNA]</scope>
    <source>
        <strain evidence="2">ATCC 14091 / BCRC 22168 / CBS 111 / JCM 3599 / NBRC 0793 / NRRL Y-1031 F-60-10</strain>
    </source>
</reference>
<dbReference type="HOGENOM" id="CLU_415738_0_0_1"/>
<dbReference type="eggNOG" id="ENOG502R3QS">
    <property type="taxonomic scope" value="Eukaryota"/>
</dbReference>
<keyword evidence="2" id="KW-1185">Reference proteome</keyword>
<dbReference type="STRING" id="1206466.K0KJN5"/>
<dbReference type="Proteomes" id="UP000009328">
    <property type="component" value="Unassembled WGS sequence"/>
</dbReference>
<sequence>MFNIIRPVIKTSKNLVIPNVRTRCLIRMLSDGARPSDQGVVSAVDDYQVQLNNILNGPCSTKKLLKTINQFYIPHQFSILDLAIQKGHHKGIINNLIRDFFHSSSAREFLILEMAKNSHIDLQRTRKILLKLYQSRGGKQSELWYPTIGPLDYHRFLMKDETNVIITIINIALNNNLTSMAFHTFMDHKERFEKNSIFQQEVLNSLILKNPLQDEYQLKNILEFQNHFNTKFNQFQANQIMSKISTPTTTPLFFKTISQLVIDNSPLTMESYINTIYDLISREVYNNNPESCAENWLKIKGYYSNIAQHDLNILASLISIFTKNLKYRPLVEEIILQLPSDLYGDPILVVPLLEFATEKRRSDLANEICLKIQPPISRRLLSSLLKLHIVFDDTVGTERIFQEINKSGEPLTKGDYHAIVSKLLRKDEFLRALSIVQSIPINISESSYVALINYIVDDSLKNKLEISDKNLAIIDTLLNKMEQFNPKNHGFWERISGLYIKYLAHSKNIENLQIAKQIYLNSTSDPLVKKYLSTNYQNSKAHIPGLEITYNPFSIIQKPEKIILKISNSSQVIILKTIADGAIKLKDKNSLNFALGYLTKLGFTKQDLINDFSRKYSKTISNMGFSITKNQRNRNIENHQLNFMKNRKFLAPVDKQKKLK</sequence>
<dbReference type="AlphaFoldDB" id="K0KJN5"/>
<gene>
    <name evidence="1" type="ORF">BN7_2723</name>
</gene>
<organism evidence="1 2">
    <name type="scientific">Wickerhamomyces ciferrii (strain ATCC 14091 / BCRC 22168 / CBS 111 / JCM 3599 / NBRC 0793 / NRRL Y-1031 F-60-10)</name>
    <name type="common">Yeast</name>
    <name type="synonym">Pichia ciferrii</name>
    <dbReference type="NCBI Taxonomy" id="1206466"/>
    <lineage>
        <taxon>Eukaryota</taxon>
        <taxon>Fungi</taxon>
        <taxon>Dikarya</taxon>
        <taxon>Ascomycota</taxon>
        <taxon>Saccharomycotina</taxon>
        <taxon>Saccharomycetes</taxon>
        <taxon>Phaffomycetales</taxon>
        <taxon>Wickerhamomycetaceae</taxon>
        <taxon>Wickerhamomyces</taxon>
    </lineage>
</organism>
<proteinExistence type="predicted"/>
<dbReference type="FunCoup" id="K0KJN5">
    <property type="interactions" value="49"/>
</dbReference>